<dbReference type="KEGG" id="acr:Acry_1169"/>
<protein>
    <submittedName>
        <fullName evidence="1">Uncharacterized protein</fullName>
    </submittedName>
</protein>
<evidence type="ECO:0000313" key="1">
    <source>
        <dbReference type="EMBL" id="ABQ30381.1"/>
    </source>
</evidence>
<gene>
    <name evidence="1" type="ordered locus">Acry_1169</name>
</gene>
<evidence type="ECO:0000313" key="2">
    <source>
        <dbReference type="Proteomes" id="UP000000245"/>
    </source>
</evidence>
<proteinExistence type="predicted"/>
<dbReference type="HOGENOM" id="CLU_2490709_0_0_5"/>
<keyword evidence="2" id="KW-1185">Reference proteome</keyword>
<organism evidence="1 2">
    <name type="scientific">Acidiphilium cryptum (strain JF-5)</name>
    <dbReference type="NCBI Taxonomy" id="349163"/>
    <lineage>
        <taxon>Bacteria</taxon>
        <taxon>Pseudomonadati</taxon>
        <taxon>Pseudomonadota</taxon>
        <taxon>Alphaproteobacteria</taxon>
        <taxon>Acetobacterales</taxon>
        <taxon>Acidocellaceae</taxon>
        <taxon>Acidiphilium</taxon>
    </lineage>
</organism>
<dbReference type="Proteomes" id="UP000000245">
    <property type="component" value="Chromosome"/>
</dbReference>
<sequence>MRWLTLHLSSDRDLLAAKPRHPKIDAATGAIEEKIARIDHQICPALWPFGGYCPNFRAGDFFSDQVIALLVSPQGFEPWTPRLKVS</sequence>
<name>A5FXP9_ACICJ</name>
<dbReference type="EMBL" id="CP000697">
    <property type="protein sequence ID" value="ABQ30381.1"/>
    <property type="molecule type" value="Genomic_DNA"/>
</dbReference>
<reference evidence="1 2" key="1">
    <citation type="submission" date="2007-05" db="EMBL/GenBank/DDBJ databases">
        <title>Complete sequence of chromosome of Acidiphilium cryptum JF-5.</title>
        <authorList>
            <consortium name="US DOE Joint Genome Institute"/>
            <person name="Copeland A."/>
            <person name="Lucas S."/>
            <person name="Lapidus A."/>
            <person name="Barry K."/>
            <person name="Detter J.C."/>
            <person name="Glavina del Rio T."/>
            <person name="Hammon N."/>
            <person name="Israni S."/>
            <person name="Dalin E."/>
            <person name="Tice H."/>
            <person name="Pitluck S."/>
            <person name="Sims D."/>
            <person name="Brettin T."/>
            <person name="Bruce D."/>
            <person name="Han C."/>
            <person name="Schmutz J."/>
            <person name="Larimer F."/>
            <person name="Land M."/>
            <person name="Hauser L."/>
            <person name="Kyrpides N."/>
            <person name="Kim E."/>
            <person name="Magnuson T."/>
            <person name="Richardson P."/>
        </authorList>
    </citation>
    <scope>NUCLEOTIDE SEQUENCE [LARGE SCALE GENOMIC DNA]</scope>
    <source>
        <strain evidence="1 2">JF-5</strain>
    </source>
</reference>
<dbReference type="AlphaFoldDB" id="A5FXP9"/>
<accession>A5FXP9</accession>